<feature type="transmembrane region" description="Helical" evidence="1">
    <location>
        <begin position="310"/>
        <end position="327"/>
    </location>
</feature>
<feature type="transmembrane region" description="Helical" evidence="1">
    <location>
        <begin position="281"/>
        <end position="298"/>
    </location>
</feature>
<feature type="transmembrane region" description="Helical" evidence="1">
    <location>
        <begin position="360"/>
        <end position="377"/>
    </location>
</feature>
<keyword evidence="1" id="KW-0812">Transmembrane</keyword>
<feature type="transmembrane region" description="Helical" evidence="1">
    <location>
        <begin position="129"/>
        <end position="149"/>
    </location>
</feature>
<evidence type="ECO:0000256" key="1">
    <source>
        <dbReference type="SAM" id="Phobius"/>
    </source>
</evidence>
<feature type="transmembrane region" description="Helical" evidence="1">
    <location>
        <begin position="16"/>
        <end position="35"/>
    </location>
</feature>
<evidence type="ECO:0000313" key="3">
    <source>
        <dbReference type="EMBL" id="CAB5011309.1"/>
    </source>
</evidence>
<keyword evidence="1" id="KW-1133">Transmembrane helix</keyword>
<gene>
    <name evidence="3" type="ORF">UFOPK3954_02327</name>
</gene>
<accession>A0A6J7Q5B2</accession>
<dbReference type="InterPro" id="IPR058983">
    <property type="entry name" value="AftB_C"/>
</dbReference>
<keyword evidence="1" id="KW-0472">Membrane</keyword>
<proteinExistence type="predicted"/>
<reference evidence="3" key="1">
    <citation type="submission" date="2020-05" db="EMBL/GenBank/DDBJ databases">
        <authorList>
            <person name="Chiriac C."/>
            <person name="Salcher M."/>
            <person name="Ghai R."/>
            <person name="Kavagutti S V."/>
        </authorList>
    </citation>
    <scope>NUCLEOTIDE SEQUENCE</scope>
</reference>
<dbReference type="AlphaFoldDB" id="A0A6J7Q5B2"/>
<feature type="transmembrane region" description="Helical" evidence="1">
    <location>
        <begin position="230"/>
        <end position="250"/>
    </location>
</feature>
<feature type="domain" description="Terminal beta-(1-&gt;2)-arabinofuranosyltransferase C-terminal" evidence="2">
    <location>
        <begin position="456"/>
        <end position="579"/>
    </location>
</feature>
<dbReference type="Pfam" id="PF26371">
    <property type="entry name" value="AftB_C"/>
    <property type="match status" value="1"/>
</dbReference>
<dbReference type="EMBL" id="CAFBON010000343">
    <property type="protein sequence ID" value="CAB5011309.1"/>
    <property type="molecule type" value="Genomic_DNA"/>
</dbReference>
<protein>
    <submittedName>
        <fullName evidence="3">Unannotated protein</fullName>
    </submittedName>
</protein>
<feature type="transmembrane region" description="Helical" evidence="1">
    <location>
        <begin position="191"/>
        <end position="218"/>
    </location>
</feature>
<feature type="transmembrane region" description="Helical" evidence="1">
    <location>
        <begin position="91"/>
        <end position="108"/>
    </location>
</feature>
<organism evidence="3">
    <name type="scientific">freshwater metagenome</name>
    <dbReference type="NCBI Taxonomy" id="449393"/>
    <lineage>
        <taxon>unclassified sequences</taxon>
        <taxon>metagenomes</taxon>
        <taxon>ecological metagenomes</taxon>
    </lineage>
</organism>
<name>A0A6J7Q5B2_9ZZZZ</name>
<feature type="transmembrane region" description="Helical" evidence="1">
    <location>
        <begin position="333"/>
        <end position="353"/>
    </location>
</feature>
<evidence type="ECO:0000259" key="2">
    <source>
        <dbReference type="Pfam" id="PF26371"/>
    </source>
</evidence>
<sequence>MNTEQLPRQQLERGSWEYVACCIPLVVLAAVAWSHRWLADDAFVNLRIVRQLEHGNGLVFNLGDRVEAGTSPLWIFILAVTDGVTPFRLEWIAVVLGLGTTLLGLWLAMDGTLRTLDRRQGAHGDASPLQRRVVLPVGLLLYIALPPAWDFATSGLENGLGVLWIGWCWRLLAGQTSGAAEQRAPLSWPTFLLLGIAPFIRPDFGIFMISFGVAAILLGDRSRRNIGRTIAWIVLIPILGTLLRTAYFGIPVPNTAIAKEATLSSWGQGWRYLQDFFRHSWLLPPLLGALAVFGAPLVRSASEPHRRRRILVICSTAGALAHGLFVVRAGGDFMHARLLLPSLLVLLLPIAVAQVNDWRWVATALVLAWAIVAGTHARAPYSGPPPAGKAALPAYAIDPATYIADERLVHMRLARTDHPVTLDDYAGSLWGKGGLGLSTFARAGGTGFLVDPSSNASWKSYPLAAVAPAEVKIVSYVGAVGMYSYAAPLDVWVLDRFGLSNSVSAHQRLTGRGRPGHEKDLPVTWMFAEFASRPYVGPKNLDPVNLQAAEQALNCGSLRDLRNAQRNSLGAGQIWRNLTRSWSLWRFRMPTAPVAAAGELCD</sequence>